<gene>
    <name evidence="1" type="ORF">K529_003995</name>
</gene>
<evidence type="ECO:0000313" key="2">
    <source>
        <dbReference type="Proteomes" id="UP000013243"/>
    </source>
</evidence>
<dbReference type="Proteomes" id="UP000013243">
    <property type="component" value="Chromosome"/>
</dbReference>
<proteinExistence type="predicted"/>
<reference evidence="1 2" key="1">
    <citation type="journal article" date="2016" name="ISME J.">
        <title>Global occurrence and heterogeneity of the Roseobacter-clade species Ruegeria mobilis.</title>
        <authorList>
            <person name="Sonnenschein E."/>
            <person name="Gram L."/>
        </authorList>
    </citation>
    <scope>NUCLEOTIDE SEQUENCE [LARGE SCALE GENOMIC DNA]</scope>
    <source>
        <strain evidence="1 2">F1926</strain>
    </source>
</reference>
<dbReference type="STRING" id="1265309.K529_003995"/>
<evidence type="ECO:0000313" key="1">
    <source>
        <dbReference type="EMBL" id="ANP39919.1"/>
    </source>
</evidence>
<dbReference type="EMBL" id="CP015230">
    <property type="protein sequence ID" value="ANP39919.1"/>
    <property type="molecule type" value="Genomic_DNA"/>
</dbReference>
<evidence type="ECO:0008006" key="3">
    <source>
        <dbReference type="Google" id="ProtNLM"/>
    </source>
</evidence>
<dbReference type="KEGG" id="rmb:K529_003995"/>
<accession>A0A1B0ZZZ4</accession>
<organism evidence="1 2">
    <name type="scientific">Tritonibacter mobilis F1926</name>
    <dbReference type="NCBI Taxonomy" id="1265309"/>
    <lineage>
        <taxon>Bacteria</taxon>
        <taxon>Pseudomonadati</taxon>
        <taxon>Pseudomonadota</taxon>
        <taxon>Alphaproteobacteria</taxon>
        <taxon>Rhodobacterales</taxon>
        <taxon>Paracoccaceae</taxon>
        <taxon>Tritonibacter</taxon>
    </lineage>
</organism>
<protein>
    <recommendedName>
        <fullName evidence="3">Transcriptional regulator</fullName>
    </recommendedName>
</protein>
<dbReference type="AlphaFoldDB" id="A0A1B0ZZZ4"/>
<sequence>MNKASIGWGGNIPDWVEALATECDLTSQAKTATRLGYSAGAVNLVLSNRYGASTDAIEQSVRGVLMSEKVACPALGEIGKDVCRKWRERSKTFSAANSQHVKMFKACPKCPHFQANK</sequence>
<name>A0A1B0ZZZ4_9RHOB</name>